<dbReference type="PANTHER" id="PTHR43861:SF1">
    <property type="entry name" value="TRANS-ACONITATE 2-METHYLTRANSFERASE"/>
    <property type="match status" value="1"/>
</dbReference>
<dbReference type="EMBL" id="CP021744">
    <property type="protein sequence ID" value="ARZ71984.1"/>
    <property type="molecule type" value="Genomic_DNA"/>
</dbReference>
<dbReference type="GO" id="GO:0017000">
    <property type="term" value="P:antibiotic biosynthetic process"/>
    <property type="evidence" value="ECO:0007669"/>
    <property type="project" value="UniProtKB-ARBA"/>
</dbReference>
<reference evidence="4 5" key="1">
    <citation type="submission" date="2017-06" db="EMBL/GenBank/DDBJ databases">
        <title>Streptomyces albireticuli Genome sequencing and assembly.</title>
        <authorList>
            <person name="Wang Y."/>
            <person name="Du B."/>
            <person name="Ding Y."/>
            <person name="Liu H."/>
            <person name="Hou Q."/>
            <person name="Liu K."/>
            <person name="Yao L."/>
            <person name="Wang C."/>
        </authorList>
    </citation>
    <scope>NUCLEOTIDE SEQUENCE [LARGE SCALE GENOMIC DNA]</scope>
    <source>
        <strain evidence="4 5">MDJK11</strain>
    </source>
</reference>
<dbReference type="Proteomes" id="UP000195755">
    <property type="component" value="Chromosome"/>
</dbReference>
<dbReference type="InterPro" id="IPR041698">
    <property type="entry name" value="Methyltransf_25"/>
</dbReference>
<evidence type="ECO:0000313" key="5">
    <source>
        <dbReference type="Proteomes" id="UP000195755"/>
    </source>
</evidence>
<name>A0A1Z2LCF0_9ACTN</name>
<feature type="domain" description="Methyltransferase" evidence="3">
    <location>
        <begin position="45"/>
        <end position="141"/>
    </location>
</feature>
<dbReference type="Gene3D" id="3.40.50.150">
    <property type="entry name" value="Vaccinia Virus protein VP39"/>
    <property type="match status" value="1"/>
</dbReference>
<sequence length="248" mass="26762">MTGGGTTQYDGIGEVYEGFKALPLARHPERGSFLGMLGDVRGASVLDLACGTGFYTRQVRRLGAAEVLGVDVSGEMVAAARAIEERAPLGVRYAVADAARLPAFERPFDAATAVYLLNYARDAAEMTRMCRAVHRVLRPGGAFHVLTQAPGFRFDGPPTAKYGFRYEAVGHGPIGPKARITALLEPPVSFVTHYPRREVYEEALATAGFGGVTWVPMSVPEEGVREFGAEFWADFLANPPLAMLRCHA</sequence>
<dbReference type="SUPFAM" id="SSF53335">
    <property type="entry name" value="S-adenosyl-L-methionine-dependent methyltransferases"/>
    <property type="match status" value="1"/>
</dbReference>
<dbReference type="AlphaFoldDB" id="A0A1Z2LCF0"/>
<evidence type="ECO:0000256" key="1">
    <source>
        <dbReference type="ARBA" id="ARBA00022603"/>
    </source>
</evidence>
<keyword evidence="2" id="KW-0808">Transferase</keyword>
<evidence type="ECO:0000256" key="2">
    <source>
        <dbReference type="ARBA" id="ARBA00022679"/>
    </source>
</evidence>
<keyword evidence="1" id="KW-0489">Methyltransferase</keyword>
<evidence type="ECO:0000313" key="4">
    <source>
        <dbReference type="EMBL" id="ARZ71984.1"/>
    </source>
</evidence>
<gene>
    <name evidence="4" type="ORF">SMD11_6408</name>
</gene>
<dbReference type="PANTHER" id="PTHR43861">
    <property type="entry name" value="TRANS-ACONITATE 2-METHYLTRANSFERASE-RELATED"/>
    <property type="match status" value="1"/>
</dbReference>
<organism evidence="4 5">
    <name type="scientific">Streptomyces albireticuli</name>
    <dbReference type="NCBI Taxonomy" id="1940"/>
    <lineage>
        <taxon>Bacteria</taxon>
        <taxon>Bacillati</taxon>
        <taxon>Actinomycetota</taxon>
        <taxon>Actinomycetes</taxon>
        <taxon>Kitasatosporales</taxon>
        <taxon>Streptomycetaceae</taxon>
        <taxon>Streptomyces</taxon>
    </lineage>
</organism>
<dbReference type="GO" id="GO:0008168">
    <property type="term" value="F:methyltransferase activity"/>
    <property type="evidence" value="ECO:0007669"/>
    <property type="project" value="UniProtKB-KW"/>
</dbReference>
<evidence type="ECO:0000259" key="3">
    <source>
        <dbReference type="Pfam" id="PF13649"/>
    </source>
</evidence>
<dbReference type="KEGG" id="salj:SMD11_6408"/>
<proteinExistence type="predicted"/>
<accession>A0A1Z2LCF0</accession>
<dbReference type="CDD" id="cd02440">
    <property type="entry name" value="AdoMet_MTases"/>
    <property type="match status" value="1"/>
</dbReference>
<dbReference type="InterPro" id="IPR029063">
    <property type="entry name" value="SAM-dependent_MTases_sf"/>
</dbReference>
<dbReference type="GO" id="GO:0032259">
    <property type="term" value="P:methylation"/>
    <property type="evidence" value="ECO:0007669"/>
    <property type="project" value="UniProtKB-KW"/>
</dbReference>
<dbReference type="Pfam" id="PF13649">
    <property type="entry name" value="Methyltransf_25"/>
    <property type="match status" value="1"/>
</dbReference>
<protein>
    <submittedName>
        <fullName evidence="4">ToxA protein</fullName>
    </submittedName>
</protein>
<dbReference type="RefSeq" id="WP_234366253.1">
    <property type="nucleotide sequence ID" value="NZ_CP021744.1"/>
</dbReference>